<dbReference type="PANTHER" id="PTHR43065">
    <property type="entry name" value="SENSOR HISTIDINE KINASE"/>
    <property type="match status" value="1"/>
</dbReference>
<protein>
    <recommendedName>
        <fullName evidence="3">histidine kinase</fullName>
        <ecNumber evidence="3">2.7.13.3</ecNumber>
    </recommendedName>
</protein>
<dbReference type="CDD" id="cd00075">
    <property type="entry name" value="HATPase"/>
    <property type="match status" value="1"/>
</dbReference>
<dbReference type="Pfam" id="PF00512">
    <property type="entry name" value="HisKA"/>
    <property type="match status" value="1"/>
</dbReference>
<evidence type="ECO:0000256" key="6">
    <source>
        <dbReference type="ARBA" id="ARBA00022741"/>
    </source>
</evidence>
<dbReference type="InterPro" id="IPR004358">
    <property type="entry name" value="Sig_transdc_His_kin-like_C"/>
</dbReference>
<keyword evidence="6" id="KW-0547">Nucleotide-binding</keyword>
<dbReference type="InterPro" id="IPR003594">
    <property type="entry name" value="HATPase_dom"/>
</dbReference>
<dbReference type="PROSITE" id="PS50885">
    <property type="entry name" value="HAMP"/>
    <property type="match status" value="1"/>
</dbReference>
<dbReference type="PRINTS" id="PR00344">
    <property type="entry name" value="BCTRLSENSOR"/>
</dbReference>
<keyword evidence="9" id="KW-0902">Two-component regulatory system</keyword>
<dbReference type="InterPro" id="IPR036097">
    <property type="entry name" value="HisK_dim/P_sf"/>
</dbReference>
<keyword evidence="10" id="KW-0472">Membrane</keyword>
<name>A0ABU1K3U6_9FLAO</name>
<evidence type="ECO:0000256" key="9">
    <source>
        <dbReference type="ARBA" id="ARBA00023012"/>
    </source>
</evidence>
<dbReference type="Gene3D" id="6.10.340.10">
    <property type="match status" value="1"/>
</dbReference>
<dbReference type="Pfam" id="PF02518">
    <property type="entry name" value="HATPase_c"/>
    <property type="match status" value="1"/>
</dbReference>
<keyword evidence="5" id="KW-0808">Transferase</keyword>
<sequence length="486" mass="55852">MKLFKRSLRTRIFFSMIFLVLGASILIAGVTIYQYKDEARAYQKDKLKRKEASIRASINYEIKTTTYPVDTKYIPLIFRDKIYELKNIHNTEINIYDLNGKLLKSSKATFFRDTASTKMPDYALEGLRNSKDKRFVKYHFGEKEEDYQSSYTYITDNYFKPLAILNLPHIEDDGFIDKQLRDFLSILGQVYILMMLAAIVLSYFLSKYITKSLKAVSEKIHATRLDRKNKKIIIQDASEEIRSLVKAYNSMIDELEESAVKLATSEREQAWREMAKQVAHEIKNPLTPMRLSVQSFERRFDANDPEIESKIKDFSRSLIQQIDTMSSIASAFSNFAKMPAQQNEMLNVPKIVKLALDIFNESHISFTTEKEEIFAKFDRTQLIRVVTNLVKNAIQASENEANPEISVHVGVDEKNVCIYIKDNGIGISEENKDRIFEPKFTTKSSGMGLGLGIIKTIIEAYNGSITFTSEEGKGTTFIVKFPKQNV</sequence>
<dbReference type="InterPro" id="IPR005467">
    <property type="entry name" value="His_kinase_dom"/>
</dbReference>
<dbReference type="EC" id="2.7.13.3" evidence="3"/>
<comment type="caution">
    <text evidence="13">The sequence shown here is derived from an EMBL/GenBank/DDBJ whole genome shotgun (WGS) entry which is preliminary data.</text>
</comment>
<evidence type="ECO:0000256" key="8">
    <source>
        <dbReference type="ARBA" id="ARBA00022840"/>
    </source>
</evidence>
<evidence type="ECO:0000256" key="10">
    <source>
        <dbReference type="SAM" id="Phobius"/>
    </source>
</evidence>
<evidence type="ECO:0000256" key="7">
    <source>
        <dbReference type="ARBA" id="ARBA00022777"/>
    </source>
</evidence>
<comment type="subcellular location">
    <subcellularLocation>
        <location evidence="2">Membrane</location>
    </subcellularLocation>
</comment>
<dbReference type="Proteomes" id="UP001257659">
    <property type="component" value="Unassembled WGS sequence"/>
</dbReference>
<reference evidence="13 14" key="1">
    <citation type="submission" date="2023-07" db="EMBL/GenBank/DDBJ databases">
        <title>Genomic Encyclopedia of Type Strains, Phase IV (KMG-IV): sequencing the most valuable type-strain genomes for metagenomic binning, comparative biology and taxonomic classification.</title>
        <authorList>
            <person name="Goeker M."/>
        </authorList>
    </citation>
    <scope>NUCLEOTIDE SEQUENCE [LARGE SCALE GENOMIC DNA]</scope>
    <source>
        <strain evidence="13 14">DSM 102814</strain>
    </source>
</reference>
<feature type="domain" description="Histidine kinase" evidence="11">
    <location>
        <begin position="277"/>
        <end position="485"/>
    </location>
</feature>
<dbReference type="InterPro" id="IPR003660">
    <property type="entry name" value="HAMP_dom"/>
</dbReference>
<dbReference type="SUPFAM" id="SSF47384">
    <property type="entry name" value="Homodimeric domain of signal transducing histidine kinase"/>
    <property type="match status" value="1"/>
</dbReference>
<feature type="transmembrane region" description="Helical" evidence="10">
    <location>
        <begin position="183"/>
        <end position="205"/>
    </location>
</feature>
<organism evidence="13 14">
    <name type="scientific">Mesonia maritima</name>
    <dbReference type="NCBI Taxonomy" id="1793873"/>
    <lineage>
        <taxon>Bacteria</taxon>
        <taxon>Pseudomonadati</taxon>
        <taxon>Bacteroidota</taxon>
        <taxon>Flavobacteriia</taxon>
        <taxon>Flavobacteriales</taxon>
        <taxon>Flavobacteriaceae</taxon>
        <taxon>Mesonia</taxon>
    </lineage>
</organism>
<keyword evidence="14" id="KW-1185">Reference proteome</keyword>
<dbReference type="EMBL" id="JAVDQA010000001">
    <property type="protein sequence ID" value="MDR6299682.1"/>
    <property type="molecule type" value="Genomic_DNA"/>
</dbReference>
<evidence type="ECO:0000259" key="12">
    <source>
        <dbReference type="PROSITE" id="PS50885"/>
    </source>
</evidence>
<accession>A0ABU1K3U6</accession>
<dbReference type="PROSITE" id="PS50109">
    <property type="entry name" value="HIS_KIN"/>
    <property type="match status" value="1"/>
</dbReference>
<dbReference type="Gene3D" id="1.10.287.130">
    <property type="match status" value="1"/>
</dbReference>
<evidence type="ECO:0000313" key="13">
    <source>
        <dbReference type="EMBL" id="MDR6299682.1"/>
    </source>
</evidence>
<keyword evidence="10" id="KW-0812">Transmembrane</keyword>
<evidence type="ECO:0000256" key="4">
    <source>
        <dbReference type="ARBA" id="ARBA00022553"/>
    </source>
</evidence>
<dbReference type="InterPro" id="IPR036890">
    <property type="entry name" value="HATPase_C_sf"/>
</dbReference>
<comment type="catalytic activity">
    <reaction evidence="1">
        <text>ATP + protein L-histidine = ADP + protein N-phospho-L-histidine.</text>
        <dbReference type="EC" id="2.7.13.3"/>
    </reaction>
</comment>
<evidence type="ECO:0000313" key="14">
    <source>
        <dbReference type="Proteomes" id="UP001257659"/>
    </source>
</evidence>
<proteinExistence type="predicted"/>
<dbReference type="SMART" id="SM00387">
    <property type="entry name" value="HATPase_c"/>
    <property type="match status" value="1"/>
</dbReference>
<gene>
    <name evidence="13" type="ORF">GGR31_000298</name>
</gene>
<keyword evidence="4" id="KW-0597">Phosphoprotein</keyword>
<dbReference type="InterPro" id="IPR003661">
    <property type="entry name" value="HisK_dim/P_dom"/>
</dbReference>
<keyword evidence="7 13" id="KW-0418">Kinase</keyword>
<evidence type="ECO:0000256" key="2">
    <source>
        <dbReference type="ARBA" id="ARBA00004370"/>
    </source>
</evidence>
<evidence type="ECO:0000256" key="3">
    <source>
        <dbReference type="ARBA" id="ARBA00012438"/>
    </source>
</evidence>
<dbReference type="GO" id="GO:0016301">
    <property type="term" value="F:kinase activity"/>
    <property type="evidence" value="ECO:0007669"/>
    <property type="project" value="UniProtKB-KW"/>
</dbReference>
<dbReference type="Gene3D" id="3.30.565.10">
    <property type="entry name" value="Histidine kinase-like ATPase, C-terminal domain"/>
    <property type="match status" value="1"/>
</dbReference>
<dbReference type="CDD" id="cd00082">
    <property type="entry name" value="HisKA"/>
    <property type="match status" value="1"/>
</dbReference>
<feature type="transmembrane region" description="Helical" evidence="10">
    <location>
        <begin position="12"/>
        <end position="35"/>
    </location>
</feature>
<keyword evidence="8" id="KW-0067">ATP-binding</keyword>
<evidence type="ECO:0000256" key="5">
    <source>
        <dbReference type="ARBA" id="ARBA00022679"/>
    </source>
</evidence>
<feature type="domain" description="HAMP" evidence="12">
    <location>
        <begin position="207"/>
        <end position="260"/>
    </location>
</feature>
<dbReference type="PANTHER" id="PTHR43065:SF10">
    <property type="entry name" value="PEROXIDE STRESS-ACTIVATED HISTIDINE KINASE MAK3"/>
    <property type="match status" value="1"/>
</dbReference>
<dbReference type="RefSeq" id="WP_309726580.1">
    <property type="nucleotide sequence ID" value="NZ_JAVDQA010000001.1"/>
</dbReference>
<keyword evidence="10" id="KW-1133">Transmembrane helix</keyword>
<evidence type="ECO:0000259" key="11">
    <source>
        <dbReference type="PROSITE" id="PS50109"/>
    </source>
</evidence>
<dbReference type="SMART" id="SM00388">
    <property type="entry name" value="HisKA"/>
    <property type="match status" value="1"/>
</dbReference>
<evidence type="ECO:0000256" key="1">
    <source>
        <dbReference type="ARBA" id="ARBA00000085"/>
    </source>
</evidence>
<dbReference type="SUPFAM" id="SSF55874">
    <property type="entry name" value="ATPase domain of HSP90 chaperone/DNA topoisomerase II/histidine kinase"/>
    <property type="match status" value="1"/>
</dbReference>